<dbReference type="Pfam" id="PF00595">
    <property type="entry name" value="PDZ"/>
    <property type="match status" value="1"/>
</dbReference>
<dbReference type="InterPro" id="IPR036034">
    <property type="entry name" value="PDZ_sf"/>
</dbReference>
<evidence type="ECO:0000259" key="2">
    <source>
        <dbReference type="PROSITE" id="PS51022"/>
    </source>
</evidence>
<dbReference type="InterPro" id="IPR050716">
    <property type="entry name" value="MAGUK"/>
</dbReference>
<accession>A0A8S2PAX9</accession>
<dbReference type="EMBL" id="CAJNOK010016078">
    <property type="protein sequence ID" value="CAF1237998.1"/>
    <property type="molecule type" value="Genomic_DNA"/>
</dbReference>
<comment type="caution">
    <text evidence="4">The sequence shown here is derived from an EMBL/GenBank/DDBJ whole genome shotgun (WGS) entry which is preliminary data.</text>
</comment>
<organism evidence="4 5">
    <name type="scientific">Didymodactylos carnosus</name>
    <dbReference type="NCBI Taxonomy" id="1234261"/>
    <lineage>
        <taxon>Eukaryota</taxon>
        <taxon>Metazoa</taxon>
        <taxon>Spiralia</taxon>
        <taxon>Gnathifera</taxon>
        <taxon>Rotifera</taxon>
        <taxon>Eurotatoria</taxon>
        <taxon>Bdelloidea</taxon>
        <taxon>Philodinida</taxon>
        <taxon>Philodinidae</taxon>
        <taxon>Didymodactylos</taxon>
    </lineage>
</organism>
<evidence type="ECO:0000259" key="1">
    <source>
        <dbReference type="PROSITE" id="PS50106"/>
    </source>
</evidence>
<dbReference type="PROSITE" id="PS51022">
    <property type="entry name" value="L27"/>
    <property type="match status" value="1"/>
</dbReference>
<dbReference type="InterPro" id="IPR004172">
    <property type="entry name" value="L27_dom"/>
</dbReference>
<proteinExistence type="predicted"/>
<dbReference type="PANTHER" id="PTHR23122">
    <property type="entry name" value="MEMBRANE-ASSOCIATED GUANYLATE KINASE MAGUK"/>
    <property type="match status" value="1"/>
</dbReference>
<evidence type="ECO:0000313" key="5">
    <source>
        <dbReference type="Proteomes" id="UP000682733"/>
    </source>
</evidence>
<dbReference type="Gene3D" id="1.10.287.650">
    <property type="entry name" value="L27 domain"/>
    <property type="match status" value="1"/>
</dbReference>
<dbReference type="Proteomes" id="UP000682733">
    <property type="component" value="Unassembled WGS sequence"/>
</dbReference>
<feature type="domain" description="PDZ" evidence="1">
    <location>
        <begin position="62"/>
        <end position="118"/>
    </location>
</feature>
<sequence length="135" mass="14929">MLNALLQAHDVVAQEVYGDEAIRVTPPLGGNSQFNDGSEDLNGTGVVDTQGDLACDVTRVRLVQFQRNTDEPMGITLRMTETKRCLVARIMHGGMIHRQGTLHVGDEIKEINSKPVSDHPIQYLQQMLSLECNSK</sequence>
<dbReference type="InterPro" id="IPR001478">
    <property type="entry name" value="PDZ"/>
</dbReference>
<dbReference type="EMBL" id="CAJOBA010037625">
    <property type="protein sequence ID" value="CAF4045649.1"/>
    <property type="molecule type" value="Genomic_DNA"/>
</dbReference>
<feature type="domain" description="L27" evidence="2">
    <location>
        <begin position="1"/>
        <end position="20"/>
    </location>
</feature>
<dbReference type="AlphaFoldDB" id="A0A8S2PAX9"/>
<evidence type="ECO:0000313" key="4">
    <source>
        <dbReference type="EMBL" id="CAF4045649.1"/>
    </source>
</evidence>
<evidence type="ECO:0000313" key="3">
    <source>
        <dbReference type="EMBL" id="CAF1237998.1"/>
    </source>
</evidence>
<evidence type="ECO:0008006" key="6">
    <source>
        <dbReference type="Google" id="ProtNLM"/>
    </source>
</evidence>
<dbReference type="SUPFAM" id="SSF50156">
    <property type="entry name" value="PDZ domain-like"/>
    <property type="match status" value="1"/>
</dbReference>
<dbReference type="Gene3D" id="2.30.42.10">
    <property type="match status" value="1"/>
</dbReference>
<dbReference type="PROSITE" id="PS50106">
    <property type="entry name" value="PDZ"/>
    <property type="match status" value="1"/>
</dbReference>
<reference evidence="4" key="1">
    <citation type="submission" date="2021-02" db="EMBL/GenBank/DDBJ databases">
        <authorList>
            <person name="Nowell W R."/>
        </authorList>
    </citation>
    <scope>NUCLEOTIDE SEQUENCE</scope>
</reference>
<gene>
    <name evidence="3" type="ORF">OVA965_LOCUS25688</name>
    <name evidence="4" type="ORF">TMI583_LOCUS26420</name>
</gene>
<protein>
    <recommendedName>
        <fullName evidence="6">PDZ domain-containing protein</fullName>
    </recommendedName>
</protein>
<dbReference type="Proteomes" id="UP000677228">
    <property type="component" value="Unassembled WGS sequence"/>
</dbReference>
<name>A0A8S2PAX9_9BILA</name>